<organism evidence="5 6">
    <name type="scientific">Chromatium okenii</name>
    <dbReference type="NCBI Taxonomy" id="61644"/>
    <lineage>
        <taxon>Bacteria</taxon>
        <taxon>Pseudomonadati</taxon>
        <taxon>Pseudomonadota</taxon>
        <taxon>Gammaproteobacteria</taxon>
        <taxon>Chromatiales</taxon>
        <taxon>Chromatiaceae</taxon>
        <taxon>Chromatium</taxon>
    </lineage>
</organism>
<evidence type="ECO:0000256" key="2">
    <source>
        <dbReference type="ARBA" id="ARBA00023004"/>
    </source>
</evidence>
<proteinExistence type="predicted"/>
<evidence type="ECO:0000259" key="4">
    <source>
        <dbReference type="PROSITE" id="PS51379"/>
    </source>
</evidence>
<feature type="domain" description="4Fe-4S ferredoxin-type" evidence="4">
    <location>
        <begin position="1"/>
        <end position="30"/>
    </location>
</feature>
<dbReference type="PROSITE" id="PS00198">
    <property type="entry name" value="4FE4S_FER_1"/>
    <property type="match status" value="1"/>
</dbReference>
<dbReference type="PROSITE" id="PS51379">
    <property type="entry name" value="4FE4S_FER_2"/>
    <property type="match status" value="1"/>
</dbReference>
<dbReference type="Gene3D" id="3.30.70.20">
    <property type="match status" value="1"/>
</dbReference>
<keyword evidence="3" id="KW-0411">Iron-sulfur</keyword>
<accession>A0A2S7XN93</accession>
<comment type="caution">
    <text evidence="5">The sequence shown here is derived from an EMBL/GenBank/DDBJ whole genome shotgun (WGS) entry which is preliminary data.</text>
</comment>
<dbReference type="OrthoDB" id="9803397at2"/>
<dbReference type="GO" id="GO:0046872">
    <property type="term" value="F:metal ion binding"/>
    <property type="evidence" value="ECO:0007669"/>
    <property type="project" value="UniProtKB-KW"/>
</dbReference>
<keyword evidence="2" id="KW-0408">Iron</keyword>
<evidence type="ECO:0000256" key="3">
    <source>
        <dbReference type="ARBA" id="ARBA00023014"/>
    </source>
</evidence>
<dbReference type="EMBL" id="PPGH01000037">
    <property type="protein sequence ID" value="PQJ95126.1"/>
    <property type="molecule type" value="Genomic_DNA"/>
</dbReference>
<protein>
    <submittedName>
        <fullName evidence="5">Ferredoxin</fullName>
    </submittedName>
</protein>
<keyword evidence="1" id="KW-0479">Metal-binding</keyword>
<dbReference type="Pfam" id="PF00037">
    <property type="entry name" value="Fer4"/>
    <property type="match status" value="1"/>
</dbReference>
<evidence type="ECO:0000313" key="6">
    <source>
        <dbReference type="Proteomes" id="UP000239936"/>
    </source>
</evidence>
<dbReference type="InterPro" id="IPR017896">
    <property type="entry name" value="4Fe4S_Fe-S-bd"/>
</dbReference>
<dbReference type="GO" id="GO:0051536">
    <property type="term" value="F:iron-sulfur cluster binding"/>
    <property type="evidence" value="ECO:0007669"/>
    <property type="project" value="UniProtKB-KW"/>
</dbReference>
<dbReference type="Proteomes" id="UP000239936">
    <property type="component" value="Unassembled WGS sequence"/>
</dbReference>
<name>A0A2S7XN93_9GAMM</name>
<reference evidence="5 6" key="1">
    <citation type="submission" date="2018-01" db="EMBL/GenBank/DDBJ databases">
        <title>The complete genome sequence of Chromatium okenii LaCa, a purple sulfur bacterium with a turbulent life.</title>
        <authorList>
            <person name="Luedin S.M."/>
            <person name="Liechti N."/>
            <person name="Storelli N."/>
            <person name="Danza F."/>
            <person name="Wittwer M."/>
            <person name="Pothier J.F."/>
            <person name="Tonolla M.A."/>
        </authorList>
    </citation>
    <scope>NUCLEOTIDE SEQUENCE [LARGE SCALE GENOMIC DNA]</scope>
    <source>
        <strain evidence="5 6">LaCa</strain>
    </source>
</reference>
<evidence type="ECO:0000256" key="1">
    <source>
        <dbReference type="ARBA" id="ARBA00022723"/>
    </source>
</evidence>
<sequence length="66" mass="6954">MAMKIMRELCTACGDCEPVCPTQSIKPFKGVYKIDANTCSECEGEGESGSPQCADACMEDGCIVPA</sequence>
<dbReference type="SUPFAM" id="SSF54862">
    <property type="entry name" value="4Fe-4S ferredoxins"/>
    <property type="match status" value="1"/>
</dbReference>
<dbReference type="InterPro" id="IPR017900">
    <property type="entry name" value="4Fe4S_Fe_S_CS"/>
</dbReference>
<evidence type="ECO:0000313" key="5">
    <source>
        <dbReference type="EMBL" id="PQJ95126.1"/>
    </source>
</evidence>
<dbReference type="RefSeq" id="WP_105074182.1">
    <property type="nucleotide sequence ID" value="NZ_JAFLKP010000257.1"/>
</dbReference>
<keyword evidence="6" id="KW-1185">Reference proteome</keyword>
<dbReference type="AlphaFoldDB" id="A0A2S7XN93"/>
<gene>
    <name evidence="5" type="ORF">CXB77_12540</name>
</gene>